<dbReference type="PANTHER" id="PTHR22911">
    <property type="entry name" value="ACYL-MALONYL CONDENSING ENZYME-RELATED"/>
    <property type="match status" value="1"/>
</dbReference>
<keyword evidence="1" id="KW-1133">Transmembrane helix</keyword>
<accession>A0A0E3PYG1</accession>
<feature type="transmembrane region" description="Helical" evidence="1">
    <location>
        <begin position="123"/>
        <end position="140"/>
    </location>
</feature>
<reference evidence="3 4" key="1">
    <citation type="submission" date="2014-07" db="EMBL/GenBank/DDBJ databases">
        <title>Methanogenic archaea and the global carbon cycle.</title>
        <authorList>
            <person name="Henriksen J.R."/>
            <person name="Luke J."/>
            <person name="Reinhart S."/>
            <person name="Benedict M.N."/>
            <person name="Youngblut N.D."/>
            <person name="Metcalf M.E."/>
            <person name="Whitaker R.J."/>
            <person name="Metcalf W.W."/>
        </authorList>
    </citation>
    <scope>NUCLEOTIDE SEQUENCE [LARGE SCALE GENOMIC DNA]</scope>
    <source>
        <strain evidence="3 4">WWM610</strain>
    </source>
</reference>
<dbReference type="GO" id="GO:0016020">
    <property type="term" value="C:membrane"/>
    <property type="evidence" value="ECO:0007669"/>
    <property type="project" value="InterPro"/>
</dbReference>
<evidence type="ECO:0000313" key="3">
    <source>
        <dbReference type="EMBL" id="AKB41689.1"/>
    </source>
</evidence>
<dbReference type="SUPFAM" id="SSF103481">
    <property type="entry name" value="Multidrug resistance efflux transporter EmrE"/>
    <property type="match status" value="2"/>
</dbReference>
<dbReference type="PANTHER" id="PTHR22911:SF79">
    <property type="entry name" value="MOBA-LIKE NTP TRANSFERASE DOMAIN-CONTAINING PROTEIN"/>
    <property type="match status" value="1"/>
</dbReference>
<proteinExistence type="predicted"/>
<evidence type="ECO:0000259" key="2">
    <source>
        <dbReference type="Pfam" id="PF00892"/>
    </source>
</evidence>
<feature type="transmembrane region" description="Helical" evidence="1">
    <location>
        <begin position="7"/>
        <end position="26"/>
    </location>
</feature>
<dbReference type="InterPro" id="IPR037185">
    <property type="entry name" value="EmrE-like"/>
</dbReference>
<evidence type="ECO:0000313" key="4">
    <source>
        <dbReference type="Proteomes" id="UP000033058"/>
    </source>
</evidence>
<dbReference type="Gene3D" id="1.10.3730.20">
    <property type="match status" value="1"/>
</dbReference>
<dbReference type="Proteomes" id="UP000033058">
    <property type="component" value="Chromosome"/>
</dbReference>
<feature type="transmembrane region" description="Helical" evidence="1">
    <location>
        <begin position="38"/>
        <end position="57"/>
    </location>
</feature>
<gene>
    <name evidence="3" type="ORF">MSMAW_2698</name>
</gene>
<feature type="transmembrane region" description="Helical" evidence="1">
    <location>
        <begin position="247"/>
        <end position="266"/>
    </location>
</feature>
<name>A0A0E3PYG1_METMZ</name>
<evidence type="ECO:0000256" key="1">
    <source>
        <dbReference type="SAM" id="Phobius"/>
    </source>
</evidence>
<dbReference type="PATRIC" id="fig|1434117.4.peg.3430"/>
<feature type="transmembrane region" description="Helical" evidence="1">
    <location>
        <begin position="185"/>
        <end position="204"/>
    </location>
</feature>
<dbReference type="HOGENOM" id="CLU_033863_15_0_2"/>
<feature type="domain" description="EamA" evidence="2">
    <location>
        <begin position="7"/>
        <end position="139"/>
    </location>
</feature>
<sequence>MFLESKKAHLAVIIGCVFYSMNGLFISHIHDMDISPVIFYRLFFGILFLFIYIISRGKTPDLRLKKRRGSLFLQGVLVVMCMLLYFTCLKTTCVSIAILLQYTAPVYVMLVSPFLLKEKIRKESIAALFIAITGVFLMVRPEDGLSGIELTGSYMIGIIAGLLSGVVFAALILNVKVLKTEYPELAIVFWPMGIALLLLSPSAFDVSRDVLYSNLTVLAVFGIVSIGFGEIFTILGFANLKAQTGSLLALIEPVSGVFLDIAVLGIALSPETLAGCALIMVSALIISLKGPEDISEKTGERVFI</sequence>
<feature type="transmembrane region" description="Helical" evidence="1">
    <location>
        <begin position="152"/>
        <end position="173"/>
    </location>
</feature>
<protein>
    <submittedName>
        <fullName evidence="3">Integral membrane protein</fullName>
    </submittedName>
</protein>
<keyword evidence="1" id="KW-0472">Membrane</keyword>
<feature type="transmembrane region" description="Helical" evidence="1">
    <location>
        <begin position="69"/>
        <end position="88"/>
    </location>
</feature>
<dbReference type="AlphaFoldDB" id="A0A0E3PYG1"/>
<organism evidence="3 4">
    <name type="scientific">Methanosarcina mazei WWM610</name>
    <dbReference type="NCBI Taxonomy" id="1434117"/>
    <lineage>
        <taxon>Archaea</taxon>
        <taxon>Methanobacteriati</taxon>
        <taxon>Methanobacteriota</taxon>
        <taxon>Stenosarchaea group</taxon>
        <taxon>Methanomicrobia</taxon>
        <taxon>Methanosarcinales</taxon>
        <taxon>Methanosarcinaceae</taxon>
        <taxon>Methanosarcina</taxon>
    </lineage>
</organism>
<feature type="transmembrane region" description="Helical" evidence="1">
    <location>
        <begin position="94"/>
        <end position="116"/>
    </location>
</feature>
<dbReference type="InterPro" id="IPR000620">
    <property type="entry name" value="EamA_dom"/>
</dbReference>
<dbReference type="Pfam" id="PF00892">
    <property type="entry name" value="EamA"/>
    <property type="match status" value="2"/>
</dbReference>
<dbReference type="EMBL" id="CP009509">
    <property type="protein sequence ID" value="AKB41689.1"/>
    <property type="molecule type" value="Genomic_DNA"/>
</dbReference>
<keyword evidence="1" id="KW-0812">Transmembrane</keyword>
<feature type="transmembrane region" description="Helical" evidence="1">
    <location>
        <begin position="210"/>
        <end position="235"/>
    </location>
</feature>
<feature type="domain" description="EamA" evidence="2">
    <location>
        <begin position="155"/>
        <end position="287"/>
    </location>
</feature>